<protein>
    <submittedName>
        <fullName evidence="2">Uncharacterized protein</fullName>
    </submittedName>
</protein>
<dbReference type="Proteomes" id="UP000291116">
    <property type="component" value="Unassembled WGS sequence"/>
</dbReference>
<evidence type="ECO:0000256" key="1">
    <source>
        <dbReference type="SAM" id="MobiDB-lite"/>
    </source>
</evidence>
<dbReference type="EMBL" id="CAACVS010000336">
    <property type="protein sequence ID" value="VEU41256.1"/>
    <property type="molecule type" value="Genomic_DNA"/>
</dbReference>
<gene>
    <name evidence="2" type="ORF">PSNMU_V1.4_AUG-EV-PASAV3_0080470</name>
</gene>
<accession>A0A448ZGY2</accession>
<name>A0A448ZGY2_9STRA</name>
<evidence type="ECO:0000313" key="3">
    <source>
        <dbReference type="Proteomes" id="UP000291116"/>
    </source>
</evidence>
<feature type="region of interest" description="Disordered" evidence="1">
    <location>
        <begin position="166"/>
        <end position="191"/>
    </location>
</feature>
<reference evidence="2 3" key="1">
    <citation type="submission" date="2019-01" db="EMBL/GenBank/DDBJ databases">
        <authorList>
            <person name="Ferrante I. M."/>
        </authorList>
    </citation>
    <scope>NUCLEOTIDE SEQUENCE [LARGE SCALE GENOMIC DNA]</scope>
    <source>
        <strain evidence="2 3">B856</strain>
    </source>
</reference>
<sequence length="217" mass="24352">MSNKKKLSGALVPSLPLTQTNPLYQAAYTALERKKSLQLAKKKQHLCAIQTIKERDVEALFPGDEAKGLRPEMRMLHTDIVSAGLGKSKQEKAWRSHYASSTLASIFVAMEMRKGMDLPIPTIQRASRSRSNDTTALPLFQSIAKDVKQAVDKQEDEAIEKLNKKSSIKQQKYGDRKQNKIPFDPSKLEKAPCPQSGCMAWMAITPIDEVNRKNKEN</sequence>
<dbReference type="AlphaFoldDB" id="A0A448ZGY2"/>
<keyword evidence="3" id="KW-1185">Reference proteome</keyword>
<organism evidence="2 3">
    <name type="scientific">Pseudo-nitzschia multistriata</name>
    <dbReference type="NCBI Taxonomy" id="183589"/>
    <lineage>
        <taxon>Eukaryota</taxon>
        <taxon>Sar</taxon>
        <taxon>Stramenopiles</taxon>
        <taxon>Ochrophyta</taxon>
        <taxon>Bacillariophyta</taxon>
        <taxon>Bacillariophyceae</taxon>
        <taxon>Bacillariophycidae</taxon>
        <taxon>Bacillariales</taxon>
        <taxon>Bacillariaceae</taxon>
        <taxon>Pseudo-nitzschia</taxon>
    </lineage>
</organism>
<evidence type="ECO:0000313" key="2">
    <source>
        <dbReference type="EMBL" id="VEU41256.1"/>
    </source>
</evidence>
<proteinExistence type="predicted"/>